<name>A0A7C4LM74_9PLAN</name>
<dbReference type="InterPro" id="IPR010869">
    <property type="entry name" value="DUF1501"/>
</dbReference>
<organism evidence="1">
    <name type="scientific">Schlesneria paludicola</name>
    <dbReference type="NCBI Taxonomy" id="360056"/>
    <lineage>
        <taxon>Bacteria</taxon>
        <taxon>Pseudomonadati</taxon>
        <taxon>Planctomycetota</taxon>
        <taxon>Planctomycetia</taxon>
        <taxon>Planctomycetales</taxon>
        <taxon>Planctomycetaceae</taxon>
        <taxon>Schlesneria</taxon>
    </lineage>
</organism>
<comment type="caution">
    <text evidence="1">The sequence shown here is derived from an EMBL/GenBank/DDBJ whole genome shotgun (WGS) entry which is preliminary data.</text>
</comment>
<dbReference type="InterPro" id="IPR017850">
    <property type="entry name" value="Alkaline_phosphatase_core_sf"/>
</dbReference>
<protein>
    <submittedName>
        <fullName evidence="1">DUF1501 domain-containing protein</fullName>
    </submittedName>
</protein>
<dbReference type="PANTHER" id="PTHR43737">
    <property type="entry name" value="BLL7424 PROTEIN"/>
    <property type="match status" value="1"/>
</dbReference>
<dbReference type="EMBL" id="DSVQ01000018">
    <property type="protein sequence ID" value="HGT40582.1"/>
    <property type="molecule type" value="Genomic_DNA"/>
</dbReference>
<proteinExistence type="predicted"/>
<evidence type="ECO:0000313" key="1">
    <source>
        <dbReference type="EMBL" id="HGT40582.1"/>
    </source>
</evidence>
<dbReference type="PANTHER" id="PTHR43737:SF1">
    <property type="entry name" value="DUF1501 DOMAIN-CONTAINING PROTEIN"/>
    <property type="match status" value="1"/>
</dbReference>
<sequence>MQSRPVVSTNLASRWPAALLSRREMLATSANGFGLVALSGLLAESSLPAALGQTPHVVPRAKHVIFLFMDGGVSHVDSFDPKPKLAEWDDRPFTESKNPTAYENRRWLKSPWTFRRHGECGLPVSELFPHIAQCADDLAVIRSMKADLPIHSTGVLFLHTGANNAGRPSLGAWVNYGLGSESRKLPGFVVLSFGVVPCGGLENFSQGFLPASHQATLLHAEGTPLDNLQPADRDGRLQQAKLALLREQNRSYAGQRGDDAVEAVIKNFELAYRMQSLVPDVLDISRETLATQELYGVNSPIPSQRLYALQCLRARRLVEAGVRFVEVTCPPGASNGAWDQHGNLKRGHEKNALDTDRAIAGLIRDLKARGLLDETLIVWAGEFGRTPHAAGRDGRDHHPEGFSVWLAGGGVKGGTVYGATDELGMHAVENVCTMHDLHATILYLLGLDHERLTFRFGGRDFRLTDVHGRVVHDIVA</sequence>
<dbReference type="Gene3D" id="3.40.720.10">
    <property type="entry name" value="Alkaline Phosphatase, subunit A"/>
    <property type="match status" value="1"/>
</dbReference>
<dbReference type="AlphaFoldDB" id="A0A7C4LM74"/>
<dbReference type="Pfam" id="PF07394">
    <property type="entry name" value="DUF1501"/>
    <property type="match status" value="1"/>
</dbReference>
<dbReference type="SUPFAM" id="SSF53649">
    <property type="entry name" value="Alkaline phosphatase-like"/>
    <property type="match status" value="1"/>
</dbReference>
<reference evidence="1" key="1">
    <citation type="journal article" date="2020" name="mSystems">
        <title>Genome- and Community-Level Interaction Insights into Carbon Utilization and Element Cycling Functions of Hydrothermarchaeota in Hydrothermal Sediment.</title>
        <authorList>
            <person name="Zhou Z."/>
            <person name="Liu Y."/>
            <person name="Xu W."/>
            <person name="Pan J."/>
            <person name="Luo Z.H."/>
            <person name="Li M."/>
        </authorList>
    </citation>
    <scope>NUCLEOTIDE SEQUENCE [LARGE SCALE GENOMIC DNA]</scope>
    <source>
        <strain evidence="1">SpSt-508</strain>
    </source>
</reference>
<gene>
    <name evidence="1" type="ORF">ENS64_15160</name>
</gene>
<accession>A0A7C4LM74</accession>